<feature type="compositionally biased region" description="Low complexity" evidence="1">
    <location>
        <begin position="539"/>
        <end position="549"/>
    </location>
</feature>
<accession>A0A9K3PDN1</accession>
<sequence>MNFTTATKLMAFSVASCVIAANATSFRGNSIRELRPIAQGKGQGQNSGNKQEVTCTLYLKEILLEPEILSGDPLKDLANARTVTSWSCEVDDKEINGNAYGIENNKRKNFKRFLDLRGVDKGYLDEHANSGNSILKVTGANMKFEELEITEEATFIIEDIPEERRRLAPSLGALKTKVIRVSGNNGVTPPTPTAAQLKDDIFDDASCLKSQFAACSHGALTIIEGPIEEVIIATDPGGPAGVTRGWMEGNATALVGKDDYDLVLFCQPQTTGGWIAYAYINHWRSYYNNNWCQYVSVQLHEVGHNMRLAHAGEARVEYGDKTGMMGYSYSLDDQFMCFNPVNYYQLGWFPDQVADITANTHMGSHAFVLNGVESAGSLGATNGRKIAVRVTNVNLEDTNLCCIAQQYYTGWRIRDIYLGYNFDSGSGINRDTVAYSNHVTVHQKDSNNPSAYSQSWLLAALQESQEYTFPNFDGLGEGHTLHIKFSDQVNENAFVEIFVTGLAPTPSPATSPPSTSEPTRLPTPAPTDIPTSSYPTAMPSKSPTTTIPPSNLPTRSPTPFPTNMPTSPPPIAMPTNSPTTTIPLTSEPTRSPTTSPTDFPTSPPPTATPTKISTPLPTHPPTKIPTPNPTSPPTEIPTPLHPYSPTKFPTPNPTSSMTTIFANQDFEVNFGSVFISGGKDCVRVLYSNQYCIRLTNKTGPQSSMYTKDWSVSGNNGLTLEFDYYSASPFLVEWRGLKGSWVTAATVGVAKSGFVRAQVNFDSWVHQGKPGSIQLRIRSVTNKAVTYVDNVVFYGIK</sequence>
<gene>
    <name evidence="4" type="ORF">IV203_020780</name>
</gene>
<feature type="domain" description="Peptidase M11 gametolysin" evidence="3">
    <location>
        <begin position="272"/>
        <end position="454"/>
    </location>
</feature>
<evidence type="ECO:0000313" key="5">
    <source>
        <dbReference type="Proteomes" id="UP000693970"/>
    </source>
</evidence>
<dbReference type="Proteomes" id="UP000693970">
    <property type="component" value="Unassembled WGS sequence"/>
</dbReference>
<name>A0A9K3PDN1_9STRA</name>
<comment type="caution">
    <text evidence="4">The sequence shown here is derived from an EMBL/GenBank/DDBJ whole genome shotgun (WGS) entry which is preliminary data.</text>
</comment>
<dbReference type="Pfam" id="PF05548">
    <property type="entry name" value="Peptidase_M11"/>
    <property type="match status" value="1"/>
</dbReference>
<dbReference type="PANTHER" id="PTHR24216:SF65">
    <property type="entry name" value="PAXILLIN-LIKE PROTEIN 1"/>
    <property type="match status" value="1"/>
</dbReference>
<keyword evidence="2" id="KW-0732">Signal</keyword>
<keyword evidence="5" id="KW-1185">Reference proteome</keyword>
<feature type="signal peptide" evidence="2">
    <location>
        <begin position="1"/>
        <end position="20"/>
    </location>
</feature>
<evidence type="ECO:0000259" key="3">
    <source>
        <dbReference type="Pfam" id="PF05548"/>
    </source>
</evidence>
<dbReference type="AlphaFoldDB" id="A0A9K3PDN1"/>
<feature type="compositionally biased region" description="Pro residues" evidence="1">
    <location>
        <begin position="617"/>
        <end position="642"/>
    </location>
</feature>
<reference evidence="4" key="1">
    <citation type="journal article" date="2021" name="Sci. Rep.">
        <title>Diploid genomic architecture of Nitzschia inconspicua, an elite biomass production diatom.</title>
        <authorList>
            <person name="Oliver A."/>
            <person name="Podell S."/>
            <person name="Pinowska A."/>
            <person name="Traller J.C."/>
            <person name="Smith S.R."/>
            <person name="McClure R."/>
            <person name="Beliaev A."/>
            <person name="Bohutskyi P."/>
            <person name="Hill E.A."/>
            <person name="Rabines A."/>
            <person name="Zheng H."/>
            <person name="Allen L.Z."/>
            <person name="Kuo A."/>
            <person name="Grigoriev I.V."/>
            <person name="Allen A.E."/>
            <person name="Hazlebeck D."/>
            <person name="Allen E.E."/>
        </authorList>
    </citation>
    <scope>NUCLEOTIDE SEQUENCE</scope>
    <source>
        <strain evidence="4">Hildebrandi</strain>
    </source>
</reference>
<dbReference type="EMBL" id="JAGRRH010000024">
    <property type="protein sequence ID" value="KAG7342836.1"/>
    <property type="molecule type" value="Genomic_DNA"/>
</dbReference>
<dbReference type="PANTHER" id="PTHR24216">
    <property type="entry name" value="PAXILLIN-RELATED"/>
    <property type="match status" value="1"/>
</dbReference>
<protein>
    <submittedName>
        <fullName evidence="4">Polymorphic outer membrane domain containing protein</fullName>
    </submittedName>
</protein>
<proteinExistence type="predicted"/>
<reference evidence="4" key="2">
    <citation type="submission" date="2021-04" db="EMBL/GenBank/DDBJ databases">
        <authorList>
            <person name="Podell S."/>
        </authorList>
    </citation>
    <scope>NUCLEOTIDE SEQUENCE</scope>
    <source>
        <strain evidence="4">Hildebrandi</strain>
    </source>
</reference>
<evidence type="ECO:0000256" key="1">
    <source>
        <dbReference type="SAM" id="MobiDB-lite"/>
    </source>
</evidence>
<evidence type="ECO:0000313" key="4">
    <source>
        <dbReference type="EMBL" id="KAG7342836.1"/>
    </source>
</evidence>
<feature type="compositionally biased region" description="Low complexity" evidence="1">
    <location>
        <begin position="583"/>
        <end position="600"/>
    </location>
</feature>
<feature type="compositionally biased region" description="Pro residues" evidence="1">
    <location>
        <begin position="556"/>
        <end position="572"/>
    </location>
</feature>
<organism evidence="4 5">
    <name type="scientific">Nitzschia inconspicua</name>
    <dbReference type="NCBI Taxonomy" id="303405"/>
    <lineage>
        <taxon>Eukaryota</taxon>
        <taxon>Sar</taxon>
        <taxon>Stramenopiles</taxon>
        <taxon>Ochrophyta</taxon>
        <taxon>Bacillariophyta</taxon>
        <taxon>Bacillariophyceae</taxon>
        <taxon>Bacillariophycidae</taxon>
        <taxon>Bacillariales</taxon>
        <taxon>Bacillariaceae</taxon>
        <taxon>Nitzschia</taxon>
    </lineage>
</organism>
<dbReference type="OrthoDB" id="48545at2759"/>
<dbReference type="InterPro" id="IPR008752">
    <property type="entry name" value="Peptidase_M11"/>
</dbReference>
<feature type="chain" id="PRO_5039921900" evidence="2">
    <location>
        <begin position="21"/>
        <end position="796"/>
    </location>
</feature>
<evidence type="ECO:0000256" key="2">
    <source>
        <dbReference type="SAM" id="SignalP"/>
    </source>
</evidence>
<feature type="region of interest" description="Disordered" evidence="1">
    <location>
        <begin position="502"/>
        <end position="642"/>
    </location>
</feature>